<feature type="domain" description="Nudix hydrolase" evidence="4">
    <location>
        <begin position="205"/>
        <end position="341"/>
    </location>
</feature>
<evidence type="ECO:0000259" key="4">
    <source>
        <dbReference type="PROSITE" id="PS51462"/>
    </source>
</evidence>
<dbReference type="EMBL" id="JACHHO010000002">
    <property type="protein sequence ID" value="MBB5204867.1"/>
    <property type="molecule type" value="Genomic_DNA"/>
</dbReference>
<keyword evidence="6" id="KW-1185">Reference proteome</keyword>
<dbReference type="InterPro" id="IPR000086">
    <property type="entry name" value="NUDIX_hydrolase_dom"/>
</dbReference>
<dbReference type="NCBIfam" id="TIGR00125">
    <property type="entry name" value="cyt_tran_rel"/>
    <property type="match status" value="1"/>
</dbReference>
<evidence type="ECO:0000313" key="5">
    <source>
        <dbReference type="EMBL" id="MBB5204867.1"/>
    </source>
</evidence>
<reference evidence="5 6" key="1">
    <citation type="submission" date="2020-08" db="EMBL/GenBank/DDBJ databases">
        <title>Genomic Encyclopedia of Type Strains, Phase IV (KMG-IV): sequencing the most valuable type-strain genomes for metagenomic binning, comparative biology and taxonomic classification.</title>
        <authorList>
            <person name="Goeker M."/>
        </authorList>
    </citation>
    <scope>NUCLEOTIDE SEQUENCE [LARGE SCALE GENOMIC DNA]</scope>
    <source>
        <strain evidence="5 6">DSM 23958</strain>
    </source>
</reference>
<dbReference type="CDD" id="cd18873">
    <property type="entry name" value="NUDIX_NadM_like"/>
    <property type="match status" value="1"/>
</dbReference>
<dbReference type="PANTHER" id="PTHR21342">
    <property type="entry name" value="PHOSPHOPANTETHEINE ADENYLYLTRANSFERASE"/>
    <property type="match status" value="1"/>
</dbReference>
<keyword evidence="3 5" id="KW-0378">Hydrolase</keyword>
<evidence type="ECO:0000256" key="3">
    <source>
        <dbReference type="ARBA" id="ARBA00022801"/>
    </source>
</evidence>
<gene>
    <name evidence="5" type="ORF">HNQ51_002181</name>
</gene>
<dbReference type="PANTHER" id="PTHR21342:SF0">
    <property type="entry name" value="BIFUNCTIONAL NMN ADENYLYLTRANSFERASE_NUDIX HYDROLASE"/>
    <property type="match status" value="1"/>
</dbReference>
<organism evidence="5 6">
    <name type="scientific">Inhella inkyongensis</name>
    <dbReference type="NCBI Taxonomy" id="392593"/>
    <lineage>
        <taxon>Bacteria</taxon>
        <taxon>Pseudomonadati</taxon>
        <taxon>Pseudomonadota</taxon>
        <taxon>Betaproteobacteria</taxon>
        <taxon>Burkholderiales</taxon>
        <taxon>Sphaerotilaceae</taxon>
        <taxon>Inhella</taxon>
    </lineage>
</organism>
<evidence type="ECO:0000256" key="2">
    <source>
        <dbReference type="ARBA" id="ARBA00022695"/>
    </source>
</evidence>
<dbReference type="InterPro" id="IPR015797">
    <property type="entry name" value="NUDIX_hydrolase-like_dom_sf"/>
</dbReference>
<dbReference type="RefSeq" id="WP_138855496.1">
    <property type="nucleotide sequence ID" value="NZ_CP040709.1"/>
</dbReference>
<dbReference type="EC" id="2.7.7.1" evidence="5"/>
<dbReference type="Gene3D" id="3.40.50.620">
    <property type="entry name" value="HUPs"/>
    <property type="match status" value="1"/>
</dbReference>
<dbReference type="InterPro" id="IPR014729">
    <property type="entry name" value="Rossmann-like_a/b/a_fold"/>
</dbReference>
<protein>
    <submittedName>
        <fullName evidence="5">Bifunctional NMN adenylyltransferase/nudix hydrolase</fullName>
        <ecNumber evidence="5">2.7.7.1</ecNumber>
        <ecNumber evidence="5">3.6.1.-</ecNumber>
    </submittedName>
</protein>
<dbReference type="InterPro" id="IPR020476">
    <property type="entry name" value="Nudix_hydrolase"/>
</dbReference>
<evidence type="ECO:0000313" key="6">
    <source>
        <dbReference type="Proteomes" id="UP000554837"/>
    </source>
</evidence>
<dbReference type="PROSITE" id="PS51462">
    <property type="entry name" value="NUDIX"/>
    <property type="match status" value="1"/>
</dbReference>
<keyword evidence="2 5" id="KW-0548">Nucleotidyltransferase</keyword>
<proteinExistence type="predicted"/>
<name>A0A840S172_9BURK</name>
<dbReference type="EC" id="3.6.1.-" evidence="5"/>
<dbReference type="GO" id="GO:0000309">
    <property type="term" value="F:nicotinamide-nucleotide adenylyltransferase activity"/>
    <property type="evidence" value="ECO:0007669"/>
    <property type="project" value="UniProtKB-EC"/>
</dbReference>
<dbReference type="AlphaFoldDB" id="A0A840S172"/>
<evidence type="ECO:0000256" key="1">
    <source>
        <dbReference type="ARBA" id="ARBA00022679"/>
    </source>
</evidence>
<dbReference type="InterPro" id="IPR004821">
    <property type="entry name" value="Cyt_trans-like"/>
</dbReference>
<comment type="caution">
    <text evidence="5">The sequence shown here is derived from an EMBL/GenBank/DDBJ whole genome shotgun (WGS) entry which is preliminary data.</text>
</comment>
<dbReference type="Gene3D" id="3.90.79.10">
    <property type="entry name" value="Nucleoside Triphosphate Pyrophosphohydrolase"/>
    <property type="match status" value="1"/>
</dbReference>
<dbReference type="Proteomes" id="UP000554837">
    <property type="component" value="Unassembled WGS sequence"/>
</dbReference>
<dbReference type="GO" id="GO:0016787">
    <property type="term" value="F:hydrolase activity"/>
    <property type="evidence" value="ECO:0007669"/>
    <property type="project" value="UniProtKB-KW"/>
</dbReference>
<dbReference type="SUPFAM" id="SSF55811">
    <property type="entry name" value="Nudix"/>
    <property type="match status" value="1"/>
</dbReference>
<sequence>MNEQSIDVAVVIGRFQPFHNGHLALLREALARAPRVLVVLGSAHQARSPRHPFSWTERAEMVRLALPEAERSRVDFLPLRDYFDEARWVAAVLEEVGQRVGNANVLLVGHFKDATSDYLRRFAPWQLLSLPRLHRVDATDLRAALFEAGPEVLEIVLSTWVDQVPASTRAFVQAWSRLPFLAPLRREWEMLQGYRKAWAAAPYAPVFVTVDVVLRCAGHVLLIQRAKDPGQGLWALPGGFVEPRDTLYQSAIRELEEETGLRLLPDTLQRSLRGVAVFDHPDRSQRGRTISHTHYFDLGDRELPEVRGDDDAALARWVPMAELAAMESQFFDDHFHMLDRFLGLLPAA</sequence>
<dbReference type="Pfam" id="PF01467">
    <property type="entry name" value="CTP_transf_like"/>
    <property type="match status" value="1"/>
</dbReference>
<accession>A0A840S172</accession>
<dbReference type="SUPFAM" id="SSF52374">
    <property type="entry name" value="Nucleotidylyl transferase"/>
    <property type="match status" value="1"/>
</dbReference>
<dbReference type="PRINTS" id="PR00502">
    <property type="entry name" value="NUDIXFAMILY"/>
</dbReference>
<keyword evidence="1 5" id="KW-0808">Transferase</keyword>
<dbReference type="Pfam" id="PF00293">
    <property type="entry name" value="NUDIX"/>
    <property type="match status" value="1"/>
</dbReference>
<dbReference type="OrthoDB" id="542521at2"/>